<name>A0ABU9N383_9FLAO</name>
<feature type="transmembrane region" description="Helical" evidence="1">
    <location>
        <begin position="147"/>
        <end position="169"/>
    </location>
</feature>
<protein>
    <recommendedName>
        <fullName evidence="4">ABC transporter permease</fullName>
    </recommendedName>
</protein>
<feature type="transmembrane region" description="Helical" evidence="1">
    <location>
        <begin position="344"/>
        <end position="372"/>
    </location>
</feature>
<keyword evidence="1" id="KW-1133">Transmembrane helix</keyword>
<organism evidence="2 3">
    <name type="scientific">Flavobacterium aureirubrum</name>
    <dbReference type="NCBI Taxonomy" id="3133147"/>
    <lineage>
        <taxon>Bacteria</taxon>
        <taxon>Pseudomonadati</taxon>
        <taxon>Bacteroidota</taxon>
        <taxon>Flavobacteriia</taxon>
        <taxon>Flavobacteriales</taxon>
        <taxon>Flavobacteriaceae</taxon>
        <taxon>Flavobacterium</taxon>
    </lineage>
</organism>
<feature type="transmembrane region" description="Helical" evidence="1">
    <location>
        <begin position="115"/>
        <end position="135"/>
    </location>
</feature>
<evidence type="ECO:0008006" key="4">
    <source>
        <dbReference type="Google" id="ProtNLM"/>
    </source>
</evidence>
<evidence type="ECO:0000313" key="3">
    <source>
        <dbReference type="Proteomes" id="UP001460072"/>
    </source>
</evidence>
<accession>A0ABU9N383</accession>
<feature type="transmembrane region" description="Helical" evidence="1">
    <location>
        <begin position="437"/>
        <end position="460"/>
    </location>
</feature>
<sequence>MSQVFSIVRADFVQRFRSNTFMILTLVSVVAAYKFVPLPEDNYTTIRIGDFTGLNNAAWIGHSTAILASFFLWFIGFYVINNSIRRDVETGVGQIIASTSVTNFLYLLAKALSHFLLLFFIVAIIFFMGLGLSLFRFDTYPFDFFQFAAPYIFTTIPSIFFLSALTVFFEVKFGQRTNYMNLVFFMVFVAMISVTNLLTESYLDWIDPLGIKFLVNEILSVVPQTLPSGSTEISVGINYNEHSNVRYFLFHGSDLSCYYYISRLLWIFLALLLIKLSSIIFHRFDTKFISSKKVSRHSTKISRVESHARKIYWDKMIKSEIDFGILPLIKLEFLMLIRKGPIRFWILNLGCFIGLFILPLESALHIGLPLFWYLQVNRWADLCTKERDFRTDAFIYCTYKPLQRLLVSQIIAAISLAVLLALPILFRLVISMQFLKAINVVLAAILLVSFSVFTGIFFGGKRFFDFSFLLITYVLVSTGLNTSFIIHAVNQQRYIFFQIVLILFFLIASFWIRSVKLKRN</sequence>
<evidence type="ECO:0000313" key="2">
    <source>
        <dbReference type="EMBL" id="MEM0540995.1"/>
    </source>
</evidence>
<gene>
    <name evidence="2" type="ORF">WFZ85_00040</name>
</gene>
<comment type="caution">
    <text evidence="2">The sequence shown here is derived from an EMBL/GenBank/DDBJ whole genome shotgun (WGS) entry which is preliminary data.</text>
</comment>
<keyword evidence="1" id="KW-0812">Transmembrane</keyword>
<feature type="transmembrane region" description="Helical" evidence="1">
    <location>
        <begin position="181"/>
        <end position="199"/>
    </location>
</feature>
<dbReference type="RefSeq" id="WP_342694242.1">
    <property type="nucleotide sequence ID" value="NZ_JBCGDO010000001.1"/>
</dbReference>
<feature type="transmembrane region" description="Helical" evidence="1">
    <location>
        <begin position="59"/>
        <end position="80"/>
    </location>
</feature>
<dbReference type="EMBL" id="JBCGDO010000001">
    <property type="protein sequence ID" value="MEM0540995.1"/>
    <property type="molecule type" value="Genomic_DNA"/>
</dbReference>
<keyword evidence="1" id="KW-0472">Membrane</keyword>
<feature type="transmembrane region" description="Helical" evidence="1">
    <location>
        <begin position="264"/>
        <end position="284"/>
    </location>
</feature>
<evidence type="ECO:0000256" key="1">
    <source>
        <dbReference type="SAM" id="Phobius"/>
    </source>
</evidence>
<keyword evidence="3" id="KW-1185">Reference proteome</keyword>
<feature type="transmembrane region" description="Helical" evidence="1">
    <location>
        <begin position="21"/>
        <end position="39"/>
    </location>
</feature>
<proteinExistence type="predicted"/>
<feature type="transmembrane region" description="Helical" evidence="1">
    <location>
        <begin position="494"/>
        <end position="512"/>
    </location>
</feature>
<reference evidence="2 3" key="1">
    <citation type="submission" date="2024-03" db="EMBL/GenBank/DDBJ databases">
        <title>Two novel species of the genus Flavobacterium exhibiting potentially degradation of complex polysaccharides.</title>
        <authorList>
            <person name="Lian X."/>
        </authorList>
    </citation>
    <scope>NUCLEOTIDE SEQUENCE [LARGE SCALE GENOMIC DNA]</scope>
    <source>
        <strain evidence="3">j3</strain>
    </source>
</reference>
<dbReference type="Proteomes" id="UP001460072">
    <property type="component" value="Unassembled WGS sequence"/>
</dbReference>
<feature type="transmembrane region" description="Helical" evidence="1">
    <location>
        <begin position="410"/>
        <end position="430"/>
    </location>
</feature>
<feature type="transmembrane region" description="Helical" evidence="1">
    <location>
        <begin position="466"/>
        <end position="487"/>
    </location>
</feature>